<feature type="transmembrane region" description="Helical" evidence="1">
    <location>
        <begin position="22"/>
        <end position="47"/>
    </location>
</feature>
<evidence type="ECO:0000313" key="2">
    <source>
        <dbReference type="EMBL" id="KAK1261232.1"/>
    </source>
</evidence>
<organism evidence="2 3">
    <name type="scientific">Acorus gramineus</name>
    <name type="common">Dwarf sweet flag</name>
    <dbReference type="NCBI Taxonomy" id="55184"/>
    <lineage>
        <taxon>Eukaryota</taxon>
        <taxon>Viridiplantae</taxon>
        <taxon>Streptophyta</taxon>
        <taxon>Embryophyta</taxon>
        <taxon>Tracheophyta</taxon>
        <taxon>Spermatophyta</taxon>
        <taxon>Magnoliopsida</taxon>
        <taxon>Liliopsida</taxon>
        <taxon>Acoraceae</taxon>
        <taxon>Acorus</taxon>
    </lineage>
</organism>
<keyword evidence="3" id="KW-1185">Reference proteome</keyword>
<dbReference type="InterPro" id="IPR044719">
    <property type="entry name" value="TIC62"/>
</dbReference>
<comment type="caution">
    <text evidence="2">The sequence shown here is derived from an EMBL/GenBank/DDBJ whole genome shotgun (WGS) entry which is preliminary data.</text>
</comment>
<proteinExistence type="predicted"/>
<name>A0AAV9AAP2_ACOGR</name>
<dbReference type="PANTHER" id="PTHR47285">
    <property type="entry name" value="PROTEIN TIC 62, CHLOROPLASTIC"/>
    <property type="match status" value="1"/>
</dbReference>
<reference evidence="2" key="1">
    <citation type="journal article" date="2023" name="Nat. Commun.">
        <title>Diploid and tetraploid genomes of Acorus and the evolution of monocots.</title>
        <authorList>
            <person name="Ma L."/>
            <person name="Liu K.W."/>
            <person name="Li Z."/>
            <person name="Hsiao Y.Y."/>
            <person name="Qi Y."/>
            <person name="Fu T."/>
            <person name="Tang G.D."/>
            <person name="Zhang D."/>
            <person name="Sun W.H."/>
            <person name="Liu D.K."/>
            <person name="Li Y."/>
            <person name="Chen G.Z."/>
            <person name="Liu X.D."/>
            <person name="Liao X.Y."/>
            <person name="Jiang Y.T."/>
            <person name="Yu X."/>
            <person name="Hao Y."/>
            <person name="Huang J."/>
            <person name="Zhao X.W."/>
            <person name="Ke S."/>
            <person name="Chen Y.Y."/>
            <person name="Wu W.L."/>
            <person name="Hsu J.L."/>
            <person name="Lin Y.F."/>
            <person name="Huang M.D."/>
            <person name="Li C.Y."/>
            <person name="Huang L."/>
            <person name="Wang Z.W."/>
            <person name="Zhao X."/>
            <person name="Zhong W.Y."/>
            <person name="Peng D.H."/>
            <person name="Ahmad S."/>
            <person name="Lan S."/>
            <person name="Zhang J.S."/>
            <person name="Tsai W.C."/>
            <person name="Van de Peer Y."/>
            <person name="Liu Z.J."/>
        </authorList>
    </citation>
    <scope>NUCLEOTIDE SEQUENCE</scope>
    <source>
        <strain evidence="2">SCP</strain>
    </source>
</reference>
<gene>
    <name evidence="2" type="ORF">QJS04_geneDACA023837</name>
</gene>
<dbReference type="PANTHER" id="PTHR47285:SF1">
    <property type="entry name" value="PROTEIN TIC 62, CHLOROPLASTIC"/>
    <property type="match status" value="1"/>
</dbReference>
<protein>
    <submittedName>
        <fullName evidence="2">Uncharacterized protein</fullName>
    </submittedName>
</protein>
<evidence type="ECO:0000256" key="1">
    <source>
        <dbReference type="SAM" id="Phobius"/>
    </source>
</evidence>
<accession>A0AAV9AAP2</accession>
<dbReference type="Proteomes" id="UP001179952">
    <property type="component" value="Unassembled WGS sequence"/>
</dbReference>
<reference evidence="2" key="2">
    <citation type="submission" date="2023-06" db="EMBL/GenBank/DDBJ databases">
        <authorList>
            <person name="Ma L."/>
            <person name="Liu K.-W."/>
            <person name="Li Z."/>
            <person name="Hsiao Y.-Y."/>
            <person name="Qi Y."/>
            <person name="Fu T."/>
            <person name="Tang G."/>
            <person name="Zhang D."/>
            <person name="Sun W.-H."/>
            <person name="Liu D.-K."/>
            <person name="Li Y."/>
            <person name="Chen G.-Z."/>
            <person name="Liu X.-D."/>
            <person name="Liao X.-Y."/>
            <person name="Jiang Y.-T."/>
            <person name="Yu X."/>
            <person name="Hao Y."/>
            <person name="Huang J."/>
            <person name="Zhao X.-W."/>
            <person name="Ke S."/>
            <person name="Chen Y.-Y."/>
            <person name="Wu W.-L."/>
            <person name="Hsu J.-L."/>
            <person name="Lin Y.-F."/>
            <person name="Huang M.-D."/>
            <person name="Li C.-Y."/>
            <person name="Huang L."/>
            <person name="Wang Z.-W."/>
            <person name="Zhao X."/>
            <person name="Zhong W.-Y."/>
            <person name="Peng D.-H."/>
            <person name="Ahmad S."/>
            <person name="Lan S."/>
            <person name="Zhang J.-S."/>
            <person name="Tsai W.-C."/>
            <person name="Van De Peer Y."/>
            <person name="Liu Z.-J."/>
        </authorList>
    </citation>
    <scope>NUCLEOTIDE SEQUENCE</scope>
    <source>
        <strain evidence="2">SCP</strain>
        <tissue evidence="2">Leaves</tissue>
    </source>
</reference>
<sequence length="58" mass="6612">MERPTDAFKDTHNMVLANEDTLFGGLVSNLQVFIHILVLIFSADLFLKPHKKRLTTLT</sequence>
<dbReference type="AlphaFoldDB" id="A0AAV9AAP2"/>
<dbReference type="EMBL" id="JAUJYN010000011">
    <property type="protein sequence ID" value="KAK1261232.1"/>
    <property type="molecule type" value="Genomic_DNA"/>
</dbReference>
<keyword evidence="1" id="KW-1133">Transmembrane helix</keyword>
<evidence type="ECO:0000313" key="3">
    <source>
        <dbReference type="Proteomes" id="UP001179952"/>
    </source>
</evidence>
<keyword evidence="1" id="KW-0472">Membrane</keyword>
<keyword evidence="1" id="KW-0812">Transmembrane</keyword>